<gene>
    <name evidence="1" type="ORF">BQ4739_LOCUS4508</name>
</gene>
<accession>A0A383VFL2</accession>
<reference evidence="1 2" key="1">
    <citation type="submission" date="2016-10" db="EMBL/GenBank/DDBJ databases">
        <authorList>
            <person name="Cai Z."/>
        </authorList>
    </citation>
    <scope>NUCLEOTIDE SEQUENCE [LARGE SCALE GENOMIC DNA]</scope>
</reference>
<protein>
    <submittedName>
        <fullName evidence="1">Uncharacterized protein</fullName>
    </submittedName>
</protein>
<dbReference type="Proteomes" id="UP000256970">
    <property type="component" value="Unassembled WGS sequence"/>
</dbReference>
<dbReference type="EMBL" id="FNXT01000362">
    <property type="protein sequence ID" value="SZX63971.1"/>
    <property type="molecule type" value="Genomic_DNA"/>
</dbReference>
<sequence>MSVDAAVFDVLPYCCRQLGLQGLACLAASSRQLRTISLGLLPKDGSMLRDALEAAATAAAASAAAPSTPAAAVAAAAGAAEQTPHAAPAGASRADKQAKHHLQAVTWLLSHSPTAAAAVGVAERALQVPAVPVDWAKHVLAAGMKMTYAQLVAAAHSMVAGGEVWVQAQHELGLQTDVPQAAVTICWPGTWPIAWFSYLTVAVCCRSSGRSAAAQQHA</sequence>
<proteinExistence type="predicted"/>
<name>A0A383VFL2_TETOB</name>
<organism evidence="1 2">
    <name type="scientific">Tetradesmus obliquus</name>
    <name type="common">Green alga</name>
    <name type="synonym">Acutodesmus obliquus</name>
    <dbReference type="NCBI Taxonomy" id="3088"/>
    <lineage>
        <taxon>Eukaryota</taxon>
        <taxon>Viridiplantae</taxon>
        <taxon>Chlorophyta</taxon>
        <taxon>core chlorophytes</taxon>
        <taxon>Chlorophyceae</taxon>
        <taxon>CS clade</taxon>
        <taxon>Sphaeropleales</taxon>
        <taxon>Scenedesmaceae</taxon>
        <taxon>Tetradesmus</taxon>
    </lineage>
</organism>
<evidence type="ECO:0000313" key="2">
    <source>
        <dbReference type="Proteomes" id="UP000256970"/>
    </source>
</evidence>
<keyword evidence="2" id="KW-1185">Reference proteome</keyword>
<evidence type="ECO:0000313" key="1">
    <source>
        <dbReference type="EMBL" id="SZX63971.1"/>
    </source>
</evidence>
<dbReference type="AlphaFoldDB" id="A0A383VFL2"/>